<accession>D2AQV7</accession>
<dbReference type="InterPro" id="IPR012340">
    <property type="entry name" value="NA-bd_OB-fold"/>
</dbReference>
<feature type="domain" description="S1 motif" evidence="4">
    <location>
        <begin position="203"/>
        <end position="272"/>
    </location>
</feature>
<dbReference type="SUPFAM" id="SSF50249">
    <property type="entry name" value="Nucleic acid-binding proteins"/>
    <property type="match status" value="3"/>
</dbReference>
<dbReference type="Proteomes" id="UP000002029">
    <property type="component" value="Chromosome"/>
</dbReference>
<dbReference type="InterPro" id="IPR003029">
    <property type="entry name" value="S1_domain"/>
</dbReference>
<gene>
    <name evidence="5" type="ordered locus">Sros_3570</name>
</gene>
<evidence type="ECO:0000256" key="2">
    <source>
        <dbReference type="ARBA" id="ARBA00022980"/>
    </source>
</evidence>
<feature type="domain" description="S1 motif" evidence="4">
    <location>
        <begin position="20"/>
        <end position="93"/>
    </location>
</feature>
<evidence type="ECO:0000313" key="6">
    <source>
        <dbReference type="Proteomes" id="UP000002029"/>
    </source>
</evidence>
<reference evidence="5 6" key="1">
    <citation type="journal article" date="2010" name="Stand. Genomic Sci.">
        <title>Complete genome sequence of Streptosporangium roseum type strain (NI 9100).</title>
        <authorList>
            <person name="Nolan M."/>
            <person name="Sikorski J."/>
            <person name="Jando M."/>
            <person name="Lucas S."/>
            <person name="Lapidus A."/>
            <person name="Glavina Del Rio T."/>
            <person name="Chen F."/>
            <person name="Tice H."/>
            <person name="Pitluck S."/>
            <person name="Cheng J.F."/>
            <person name="Chertkov O."/>
            <person name="Sims D."/>
            <person name="Meincke L."/>
            <person name="Brettin T."/>
            <person name="Han C."/>
            <person name="Detter J.C."/>
            <person name="Bruce D."/>
            <person name="Goodwin L."/>
            <person name="Land M."/>
            <person name="Hauser L."/>
            <person name="Chang Y.J."/>
            <person name="Jeffries C.D."/>
            <person name="Ivanova N."/>
            <person name="Mavromatis K."/>
            <person name="Mikhailova N."/>
            <person name="Chen A."/>
            <person name="Palaniappan K."/>
            <person name="Chain P."/>
            <person name="Rohde M."/>
            <person name="Goker M."/>
            <person name="Bristow J."/>
            <person name="Eisen J.A."/>
            <person name="Markowitz V."/>
            <person name="Hugenholtz P."/>
            <person name="Kyrpides N.C."/>
            <person name="Klenk H.P."/>
        </authorList>
    </citation>
    <scope>NUCLEOTIDE SEQUENCE [LARGE SCALE GENOMIC DNA]</scope>
    <source>
        <strain evidence="6">ATCC 12428 / DSM 43021 / JCM 3005 / NI 9100</strain>
    </source>
</reference>
<dbReference type="SMART" id="SM00316">
    <property type="entry name" value="S1"/>
    <property type="match status" value="3"/>
</dbReference>
<dbReference type="PANTHER" id="PTHR10724:SF7">
    <property type="entry name" value="SMALL RIBOSOMAL SUBUNIT PROTEIN BS1C"/>
    <property type="match status" value="1"/>
</dbReference>
<dbReference type="AlphaFoldDB" id="D2AQV7"/>
<dbReference type="PRINTS" id="PR00681">
    <property type="entry name" value="RIBOSOMALS1"/>
</dbReference>
<dbReference type="PROSITE" id="PS50126">
    <property type="entry name" value="S1"/>
    <property type="match status" value="3"/>
</dbReference>
<keyword evidence="3" id="KW-0687">Ribonucleoprotein</keyword>
<proteinExistence type="inferred from homology"/>
<evidence type="ECO:0000256" key="3">
    <source>
        <dbReference type="ARBA" id="ARBA00023274"/>
    </source>
</evidence>
<sequence length="294" mass="31919">MGTAEHEQSLAAFLRTVNVGDVLTGTVAEVTRSQTTVLLDAFTSDPVGSISWLDLSWRSFGRPAAEILEVGAKVSSEVIAVDLQERRVRLSWSATENPQLWAYLKALRPGQRLSGTVAAIERFGVFVDLDDGPDHPVFPGVGFITMPELSWRRFEDPSEVVSVGERISCEVLTFDTHNGEARVSLRATQPDPFQQFARGVHVGQILYGPVTKVVPFGAFVRVADDAEGLVHLSELTALPVAAALDAVQIGDEVTVIVIEIDPLRRRLALSRCQAAMKTWDLPPTKPGNPSDPVG</sequence>
<name>D2AQV7_STRRD</name>
<evidence type="ECO:0000259" key="4">
    <source>
        <dbReference type="PROSITE" id="PS50126"/>
    </source>
</evidence>
<dbReference type="RefSeq" id="WP_012890247.1">
    <property type="nucleotide sequence ID" value="NC_013595.1"/>
</dbReference>
<dbReference type="InterPro" id="IPR050437">
    <property type="entry name" value="Ribos_protein_bS1-like"/>
</dbReference>
<dbReference type="OrthoDB" id="286090at2"/>
<evidence type="ECO:0000313" key="5">
    <source>
        <dbReference type="EMBL" id="ACZ86504.1"/>
    </source>
</evidence>
<feature type="domain" description="S1 motif" evidence="4">
    <location>
        <begin position="110"/>
        <end position="186"/>
    </location>
</feature>
<dbReference type="GO" id="GO:0006412">
    <property type="term" value="P:translation"/>
    <property type="evidence" value="ECO:0007669"/>
    <property type="project" value="TreeGrafter"/>
</dbReference>
<dbReference type="InterPro" id="IPR035104">
    <property type="entry name" value="Ribosomal_protein_S1-like"/>
</dbReference>
<dbReference type="GO" id="GO:0003729">
    <property type="term" value="F:mRNA binding"/>
    <property type="evidence" value="ECO:0007669"/>
    <property type="project" value="TreeGrafter"/>
</dbReference>
<dbReference type="EMBL" id="CP001814">
    <property type="protein sequence ID" value="ACZ86504.1"/>
    <property type="molecule type" value="Genomic_DNA"/>
</dbReference>
<dbReference type="GO" id="GO:0003735">
    <property type="term" value="F:structural constituent of ribosome"/>
    <property type="evidence" value="ECO:0007669"/>
    <property type="project" value="TreeGrafter"/>
</dbReference>
<dbReference type="HOGENOM" id="CLU_087300_0_0_11"/>
<keyword evidence="2 5" id="KW-0689">Ribosomal protein</keyword>
<dbReference type="eggNOG" id="COG0539">
    <property type="taxonomic scope" value="Bacteria"/>
</dbReference>
<protein>
    <submittedName>
        <fullName evidence="5">30S ribosomal protein S1</fullName>
    </submittedName>
</protein>
<dbReference type="GO" id="GO:0022627">
    <property type="term" value="C:cytosolic small ribosomal subunit"/>
    <property type="evidence" value="ECO:0007669"/>
    <property type="project" value="TreeGrafter"/>
</dbReference>
<dbReference type="Pfam" id="PF00575">
    <property type="entry name" value="S1"/>
    <property type="match status" value="2"/>
</dbReference>
<dbReference type="Gene3D" id="2.40.50.140">
    <property type="entry name" value="Nucleic acid-binding proteins"/>
    <property type="match status" value="3"/>
</dbReference>
<dbReference type="STRING" id="479432.Sros_3570"/>
<organism evidence="5 6">
    <name type="scientific">Streptosporangium roseum (strain ATCC 12428 / DSM 43021 / JCM 3005 / KCTC 9067 / NCIMB 10171 / NRRL 2505 / NI 9100)</name>
    <dbReference type="NCBI Taxonomy" id="479432"/>
    <lineage>
        <taxon>Bacteria</taxon>
        <taxon>Bacillati</taxon>
        <taxon>Actinomycetota</taxon>
        <taxon>Actinomycetes</taxon>
        <taxon>Streptosporangiales</taxon>
        <taxon>Streptosporangiaceae</taxon>
        <taxon>Streptosporangium</taxon>
    </lineage>
</organism>
<comment type="similarity">
    <text evidence="1">Belongs to the bacterial ribosomal protein bS1 family.</text>
</comment>
<dbReference type="PANTHER" id="PTHR10724">
    <property type="entry name" value="30S RIBOSOMAL PROTEIN S1"/>
    <property type="match status" value="1"/>
</dbReference>
<evidence type="ECO:0000256" key="1">
    <source>
        <dbReference type="ARBA" id="ARBA00006767"/>
    </source>
</evidence>
<dbReference type="KEGG" id="sro:Sros_3570"/>
<keyword evidence="6" id="KW-1185">Reference proteome</keyword>